<evidence type="ECO:0000313" key="2">
    <source>
        <dbReference type="Proteomes" id="UP000527355"/>
    </source>
</evidence>
<organism evidence="1 2">
    <name type="scientific">Myotis myotis</name>
    <name type="common">Greater mouse-eared bat</name>
    <name type="synonym">Vespertilio myotis</name>
    <dbReference type="NCBI Taxonomy" id="51298"/>
    <lineage>
        <taxon>Eukaryota</taxon>
        <taxon>Metazoa</taxon>
        <taxon>Chordata</taxon>
        <taxon>Craniata</taxon>
        <taxon>Vertebrata</taxon>
        <taxon>Euteleostomi</taxon>
        <taxon>Mammalia</taxon>
        <taxon>Eutheria</taxon>
        <taxon>Laurasiatheria</taxon>
        <taxon>Chiroptera</taxon>
        <taxon>Yangochiroptera</taxon>
        <taxon>Vespertilionidae</taxon>
        <taxon>Myotis</taxon>
    </lineage>
</organism>
<evidence type="ECO:0000313" key="1">
    <source>
        <dbReference type="EMBL" id="KAF6275471.1"/>
    </source>
</evidence>
<dbReference type="AlphaFoldDB" id="A0A7J7RH13"/>
<comment type="caution">
    <text evidence="1">The sequence shown here is derived from an EMBL/GenBank/DDBJ whole genome shotgun (WGS) entry which is preliminary data.</text>
</comment>
<keyword evidence="2" id="KW-1185">Reference proteome</keyword>
<reference evidence="1 2" key="1">
    <citation type="journal article" date="2020" name="Nature">
        <title>Six reference-quality genomes reveal evolution of bat adaptations.</title>
        <authorList>
            <person name="Jebb D."/>
            <person name="Huang Z."/>
            <person name="Pippel M."/>
            <person name="Hughes G.M."/>
            <person name="Lavrichenko K."/>
            <person name="Devanna P."/>
            <person name="Winkler S."/>
            <person name="Jermiin L.S."/>
            <person name="Skirmuntt E.C."/>
            <person name="Katzourakis A."/>
            <person name="Burkitt-Gray L."/>
            <person name="Ray D.A."/>
            <person name="Sullivan K.A.M."/>
            <person name="Roscito J.G."/>
            <person name="Kirilenko B.M."/>
            <person name="Davalos L.M."/>
            <person name="Corthals A.P."/>
            <person name="Power M.L."/>
            <person name="Jones G."/>
            <person name="Ransome R.D."/>
            <person name="Dechmann D.K.N."/>
            <person name="Locatelli A.G."/>
            <person name="Puechmaille S.J."/>
            <person name="Fedrigo O."/>
            <person name="Jarvis E.D."/>
            <person name="Hiller M."/>
            <person name="Vernes S.C."/>
            <person name="Myers E.W."/>
            <person name="Teeling E.C."/>
        </authorList>
    </citation>
    <scope>NUCLEOTIDE SEQUENCE [LARGE SCALE GENOMIC DNA]</scope>
    <source>
        <strain evidence="1">MMyoMyo1</strain>
        <tissue evidence="1">Flight muscle</tissue>
    </source>
</reference>
<gene>
    <name evidence="1" type="ORF">mMyoMyo1_010327</name>
</gene>
<protein>
    <submittedName>
        <fullName evidence="1">Uncharacterized protein</fullName>
    </submittedName>
</protein>
<sequence length="124" mass="13490">MADPATREQIGKCGEERFPARRRRTEVRGAERNGCGGSLCYVDNSPLGRPRLLCAQCRFRRHPCSSVGVGATESRPWGAAAQAHPPPWQGVQVGLEVSAVHKTRGLRSVAWGSHPSQHRAWAGP</sequence>
<accession>A0A7J7RH13</accession>
<dbReference type="Proteomes" id="UP000527355">
    <property type="component" value="Unassembled WGS sequence"/>
</dbReference>
<proteinExistence type="predicted"/>
<name>A0A7J7RH13_MYOMY</name>
<dbReference type="EMBL" id="JABWUV010000027">
    <property type="protein sequence ID" value="KAF6275471.1"/>
    <property type="molecule type" value="Genomic_DNA"/>
</dbReference>